<dbReference type="STRING" id="400727.A0A2T7NN28"/>
<name>A0A2T7NN28_POMCA</name>
<feature type="region of interest" description="Disordered" evidence="1">
    <location>
        <begin position="199"/>
        <end position="227"/>
    </location>
</feature>
<feature type="compositionally biased region" description="Low complexity" evidence="1">
    <location>
        <begin position="204"/>
        <end position="227"/>
    </location>
</feature>
<keyword evidence="3" id="KW-1185">Reference proteome</keyword>
<proteinExistence type="predicted"/>
<feature type="region of interest" description="Disordered" evidence="1">
    <location>
        <begin position="53"/>
        <end position="74"/>
    </location>
</feature>
<reference evidence="2 3" key="1">
    <citation type="submission" date="2018-04" db="EMBL/GenBank/DDBJ databases">
        <title>The genome of golden apple snail Pomacea canaliculata provides insight into stress tolerance and invasive adaptation.</title>
        <authorList>
            <person name="Liu C."/>
            <person name="Liu B."/>
            <person name="Ren Y."/>
            <person name="Zhang Y."/>
            <person name="Wang H."/>
            <person name="Li S."/>
            <person name="Jiang F."/>
            <person name="Yin L."/>
            <person name="Zhang G."/>
            <person name="Qian W."/>
            <person name="Fan W."/>
        </authorList>
    </citation>
    <scope>NUCLEOTIDE SEQUENCE [LARGE SCALE GENOMIC DNA]</scope>
    <source>
        <strain evidence="2">SZHN2017</strain>
        <tissue evidence="2">Muscle</tissue>
    </source>
</reference>
<protein>
    <submittedName>
        <fullName evidence="2">Uncharacterized protein</fullName>
    </submittedName>
</protein>
<sequence>MLPGDQWLTEPLTITGQELAVHCVLTGSGGADIQRLAIVVCCALYEAANNPHGHVPQDVRLSQGGRENEDDNNTSDITCIISGRPLPALSLADSQTLPVLSLADRQTLPVLSLADRQTLPALSLADRQTLPVLSLADRQTLPVLPLADSQTLPVLSLAQHILQSESISVSFEKRKRQETRWLLTEEADRVDPCEKDVRAPLRQPHSPYSPHSLHSPRSPHSHSFSSPSFVSESLGQKRVSVQLNVCVCSHLLWKVS</sequence>
<organism evidence="2 3">
    <name type="scientific">Pomacea canaliculata</name>
    <name type="common">Golden apple snail</name>
    <dbReference type="NCBI Taxonomy" id="400727"/>
    <lineage>
        <taxon>Eukaryota</taxon>
        <taxon>Metazoa</taxon>
        <taxon>Spiralia</taxon>
        <taxon>Lophotrochozoa</taxon>
        <taxon>Mollusca</taxon>
        <taxon>Gastropoda</taxon>
        <taxon>Caenogastropoda</taxon>
        <taxon>Architaenioglossa</taxon>
        <taxon>Ampullarioidea</taxon>
        <taxon>Ampullariidae</taxon>
        <taxon>Pomacea</taxon>
    </lineage>
</organism>
<dbReference type="AlphaFoldDB" id="A0A2T7NN28"/>
<gene>
    <name evidence="2" type="ORF">C0Q70_18381</name>
</gene>
<accession>A0A2T7NN28</accession>
<comment type="caution">
    <text evidence="2">The sequence shown here is derived from an EMBL/GenBank/DDBJ whole genome shotgun (WGS) entry which is preliminary data.</text>
</comment>
<dbReference type="Proteomes" id="UP000245119">
    <property type="component" value="Linkage Group LG11"/>
</dbReference>
<dbReference type="EMBL" id="PZQS01000011">
    <property type="protein sequence ID" value="PVD22564.1"/>
    <property type="molecule type" value="Genomic_DNA"/>
</dbReference>
<evidence type="ECO:0000313" key="2">
    <source>
        <dbReference type="EMBL" id="PVD22564.1"/>
    </source>
</evidence>
<evidence type="ECO:0000256" key="1">
    <source>
        <dbReference type="SAM" id="MobiDB-lite"/>
    </source>
</evidence>
<evidence type="ECO:0000313" key="3">
    <source>
        <dbReference type="Proteomes" id="UP000245119"/>
    </source>
</evidence>